<accession>A0A3R9E746</accession>
<reference evidence="2" key="1">
    <citation type="submission" date="2018-12" db="EMBL/GenBank/DDBJ databases">
        <title>Bacillus chawlae sp. nov., Bacillus glennii sp. nov., and Bacillus saganii sp. nov. Isolated from the Vehicle Assembly Building at Kennedy Space Center where the Viking Spacecraft were Assembled.</title>
        <authorList>
            <person name="Seuylemezian A."/>
            <person name="Vaishampayan P."/>
        </authorList>
    </citation>
    <scope>NUCLEOTIDE SEQUENCE [LARGE SCALE GENOMIC DNA]</scope>
    <source>
        <strain evidence="2">DSM 13966</strain>
    </source>
</reference>
<evidence type="ECO:0000313" key="2">
    <source>
        <dbReference type="Proteomes" id="UP000279911"/>
    </source>
</evidence>
<dbReference type="AlphaFoldDB" id="A0A3R9E746"/>
<dbReference type="RefSeq" id="WP_125479395.1">
    <property type="nucleotide sequence ID" value="NZ_RSFW01000010.1"/>
</dbReference>
<gene>
    <name evidence="1" type="ORF">EJA10_07470</name>
</gene>
<dbReference type="EMBL" id="RSFW01000010">
    <property type="protein sequence ID" value="RSD27614.1"/>
    <property type="molecule type" value="Genomic_DNA"/>
</dbReference>
<name>A0A3R9E746_9BACI</name>
<evidence type="ECO:0000313" key="1">
    <source>
        <dbReference type="EMBL" id="RSD27614.1"/>
    </source>
</evidence>
<dbReference type="Proteomes" id="UP000279911">
    <property type="component" value="Unassembled WGS sequence"/>
</dbReference>
<organism evidence="1 2">
    <name type="scientific">Mesobacillus subterraneus</name>
    <dbReference type="NCBI Taxonomy" id="285983"/>
    <lineage>
        <taxon>Bacteria</taxon>
        <taxon>Bacillati</taxon>
        <taxon>Bacillota</taxon>
        <taxon>Bacilli</taxon>
        <taxon>Bacillales</taxon>
        <taxon>Bacillaceae</taxon>
        <taxon>Mesobacillus</taxon>
    </lineage>
</organism>
<proteinExistence type="predicted"/>
<sequence length="268" mass="32015">MNINDIFPKRKNIIETYAYHDKPLYFLYKSSKSMFIVFFYKENSTFEKWICVPISTDKINELKASKYPLNEFIKRANLIVILTTDYKKNNIINREEVSYSYLEEDYLPNRDSYLKGNALFNVKFNTDIVKVENLVLEHLTNNEFKHFKQYKELKLKNSNFIADSVLIDEKDRKIFIEVKYFKFSKNVQYRKITDHIISLHNRYQLGNNSSDKLIYIIIIKNEEEDSITTVQRKLGLNKNYIRANAINSEVRIYSVYDLIEGELHFLSL</sequence>
<comment type="caution">
    <text evidence="1">The sequence shown here is derived from an EMBL/GenBank/DDBJ whole genome shotgun (WGS) entry which is preliminary data.</text>
</comment>
<protein>
    <submittedName>
        <fullName evidence="1">Uncharacterized protein</fullName>
    </submittedName>
</protein>